<sequence>MTPKRLEDMLQMSESEFEELLARAAQEGARRALADAGLDGKEAALDIRDLRALLEGIRLMRRTAAQTIIRMLTTGLILTLLAGIALKLKLFGEGG</sequence>
<evidence type="ECO:0000256" key="1">
    <source>
        <dbReference type="SAM" id="Phobius"/>
    </source>
</evidence>
<organism evidence="2 3">
    <name type="scientific">Paracoccus tegillarcae</name>
    <dbReference type="NCBI Taxonomy" id="1529068"/>
    <lineage>
        <taxon>Bacteria</taxon>
        <taxon>Pseudomonadati</taxon>
        <taxon>Pseudomonadota</taxon>
        <taxon>Alphaproteobacteria</taxon>
        <taxon>Rhodobacterales</taxon>
        <taxon>Paracoccaceae</taxon>
        <taxon>Paracoccus</taxon>
    </lineage>
</organism>
<keyword evidence="1" id="KW-0812">Transmembrane</keyword>
<dbReference type="Pfam" id="PF19622">
    <property type="entry name" value="DUF6127"/>
    <property type="match status" value="1"/>
</dbReference>
<gene>
    <name evidence="2" type="ORF">CUV01_06800</name>
</gene>
<dbReference type="InterPro" id="IPR046130">
    <property type="entry name" value="DUF6127"/>
</dbReference>
<reference evidence="2 3" key="1">
    <citation type="submission" date="2017-12" db="EMBL/GenBank/DDBJ databases">
        <authorList>
            <person name="Hurst M.R.H."/>
        </authorList>
    </citation>
    <scope>NUCLEOTIDE SEQUENCE [LARGE SCALE GENOMIC DNA]</scope>
    <source>
        <strain evidence="2 3">BM15</strain>
    </source>
</reference>
<dbReference type="Proteomes" id="UP000233742">
    <property type="component" value="Chromosome"/>
</dbReference>
<protein>
    <recommendedName>
        <fullName evidence="4">Transmembrane protein</fullName>
    </recommendedName>
</protein>
<evidence type="ECO:0008006" key="4">
    <source>
        <dbReference type="Google" id="ProtNLM"/>
    </source>
</evidence>
<keyword evidence="3" id="KW-1185">Reference proteome</keyword>
<accession>A0A2K9EDV6</accession>
<evidence type="ECO:0000313" key="3">
    <source>
        <dbReference type="Proteomes" id="UP000233742"/>
    </source>
</evidence>
<feature type="transmembrane region" description="Helical" evidence="1">
    <location>
        <begin position="68"/>
        <end position="86"/>
    </location>
</feature>
<keyword evidence="1" id="KW-0472">Membrane</keyword>
<dbReference type="KEGG" id="paro:CUV01_06800"/>
<dbReference type="RefSeq" id="WP_101459808.1">
    <property type="nucleotide sequence ID" value="NZ_CP025408.1"/>
</dbReference>
<dbReference type="EMBL" id="CP025408">
    <property type="protein sequence ID" value="AUH33138.1"/>
    <property type="molecule type" value="Genomic_DNA"/>
</dbReference>
<dbReference type="AlphaFoldDB" id="A0A2K9EDV6"/>
<proteinExistence type="predicted"/>
<dbReference type="OrthoDB" id="8480762at2"/>
<keyword evidence="1" id="KW-1133">Transmembrane helix</keyword>
<name>A0A2K9EDV6_9RHOB</name>
<evidence type="ECO:0000313" key="2">
    <source>
        <dbReference type="EMBL" id="AUH33138.1"/>
    </source>
</evidence>